<dbReference type="InterPro" id="IPR002559">
    <property type="entry name" value="Transposase_11"/>
</dbReference>
<comment type="caution">
    <text evidence="2">The sequence shown here is derived from an EMBL/GenBank/DDBJ whole genome shotgun (WGS) entry which is preliminary data.</text>
</comment>
<reference evidence="3" key="1">
    <citation type="journal article" date="2019" name="Int. J. Syst. Evol. Microbiol.">
        <title>The Global Catalogue of Microorganisms (GCM) 10K type strain sequencing project: providing services to taxonomists for standard genome sequencing and annotation.</title>
        <authorList>
            <consortium name="The Broad Institute Genomics Platform"/>
            <consortium name="The Broad Institute Genome Sequencing Center for Infectious Disease"/>
            <person name="Wu L."/>
            <person name="Ma J."/>
        </authorList>
    </citation>
    <scope>NUCLEOTIDE SEQUENCE [LARGE SCALE GENOMIC DNA]</scope>
    <source>
        <strain evidence="3">CGMCC 1.12477</strain>
    </source>
</reference>
<organism evidence="2 3">
    <name type="scientific">Lacimonas salitolerans</name>
    <dbReference type="NCBI Taxonomy" id="1323750"/>
    <lineage>
        <taxon>Bacteria</taxon>
        <taxon>Pseudomonadati</taxon>
        <taxon>Pseudomonadota</taxon>
        <taxon>Alphaproteobacteria</taxon>
        <taxon>Rhodobacterales</taxon>
        <taxon>Paracoccaceae</taxon>
        <taxon>Lacimonas</taxon>
    </lineage>
</organism>
<feature type="domain" description="Transposase IS4-like" evidence="1">
    <location>
        <begin position="2"/>
        <end position="216"/>
    </location>
</feature>
<feature type="non-terminal residue" evidence="2">
    <location>
        <position position="1"/>
    </location>
</feature>
<dbReference type="NCBIfam" id="NF033564">
    <property type="entry name" value="transpos_ISAs1"/>
    <property type="match status" value="1"/>
</dbReference>
<evidence type="ECO:0000259" key="1">
    <source>
        <dbReference type="Pfam" id="PF01609"/>
    </source>
</evidence>
<name>A0ABW4EGB2_9RHOB</name>
<evidence type="ECO:0000313" key="3">
    <source>
        <dbReference type="Proteomes" id="UP001597186"/>
    </source>
</evidence>
<dbReference type="PANTHER" id="PTHR30298">
    <property type="entry name" value="H REPEAT-ASSOCIATED PREDICTED TRANSPOSASE"/>
    <property type="match status" value="1"/>
</dbReference>
<dbReference type="Proteomes" id="UP001597186">
    <property type="component" value="Unassembled WGS sequence"/>
</dbReference>
<dbReference type="RefSeq" id="WP_379916495.1">
    <property type="nucleotide sequence ID" value="NZ_JBHUDD010000070.1"/>
</dbReference>
<dbReference type="InterPro" id="IPR051698">
    <property type="entry name" value="Transposase_11-like"/>
</dbReference>
<evidence type="ECO:0000313" key="2">
    <source>
        <dbReference type="EMBL" id="MFD1510375.1"/>
    </source>
</evidence>
<protein>
    <submittedName>
        <fullName evidence="2">ISAs1 family transposase</fullName>
    </submittedName>
</protein>
<sequence length="264" mass="29342">DVIAIDGKALRGARDRTEGARTRMMVSAYATRLRLTLATVPADRGTELEAAIEALGLIALRGKIVTGDALHCNRRTVEAINARGGDWCLALKGNQESLLSDARGCFSGAIDPRQRAMTEEKSHGRREVRKATVVSAKSLGEYHEFPGLKAFGRIEATREVDGQVASETRYFAMSWMPKPDILLTTVRDHWMIENALHWQLDVSFREDAARNRKDNAPGNIAVLRRRALDVVRQDKSKSSLSIKLKRAGWDDTFLRSILTNIAMA</sequence>
<proteinExistence type="predicted"/>
<dbReference type="Pfam" id="PF01609">
    <property type="entry name" value="DDE_Tnp_1"/>
    <property type="match status" value="1"/>
</dbReference>
<accession>A0ABW4EGB2</accession>
<dbReference type="EMBL" id="JBHUDD010000070">
    <property type="protein sequence ID" value="MFD1510375.1"/>
    <property type="molecule type" value="Genomic_DNA"/>
</dbReference>
<keyword evidence="3" id="KW-1185">Reference proteome</keyword>
<dbReference type="InterPro" id="IPR047647">
    <property type="entry name" value="ISAs1_transpos"/>
</dbReference>
<gene>
    <name evidence="2" type="ORF">ACFTOW_13270</name>
</gene>
<dbReference type="PANTHER" id="PTHR30298:SF0">
    <property type="entry name" value="PROTEIN YBFL-RELATED"/>
    <property type="match status" value="1"/>
</dbReference>